<reference evidence="1 2" key="1">
    <citation type="submission" date="2017-12" db="EMBL/GenBank/DDBJ databases">
        <title>Genome sequence of the mycotoxigenic crop pathogen Fusarium proliferatum, strain ITEM 2341 from Date Palm.</title>
        <authorList>
            <person name="Almiman B.F."/>
            <person name="Shittu T.A."/>
            <person name="Muthumeenakshi S."/>
            <person name="Baroncelli R."/>
            <person name="Sreenivasaprasada S."/>
        </authorList>
    </citation>
    <scope>NUCLEOTIDE SEQUENCE [LARGE SCALE GENOMIC DNA]</scope>
    <source>
        <strain evidence="1 2">ITEM 2341</strain>
    </source>
</reference>
<dbReference type="Gene3D" id="3.40.50.1820">
    <property type="entry name" value="alpha/beta hydrolase"/>
    <property type="match status" value="1"/>
</dbReference>
<dbReference type="Proteomes" id="UP000251714">
    <property type="component" value="Unassembled WGS sequence"/>
</dbReference>
<dbReference type="EMBL" id="PKMI01000001">
    <property type="protein sequence ID" value="RBA22264.1"/>
    <property type="molecule type" value="Genomic_DNA"/>
</dbReference>
<sequence>MVWKDQNEEFVKYMESIFLAEAQDPDLAKMEAVWREQIKGFGEEDREVLEKPSAFQSAVRVFRQVYAQGGAGHGLDMKLNTEPWGFNLEDIEYESIRLWYGSADENTSPEMGRYMVERLPKAVYKEYSGETHYTIWREDLLTEFLKDLIR</sequence>
<accession>A0A365NN50</accession>
<protein>
    <recommendedName>
        <fullName evidence="3">AB hydrolase-1 domain-containing protein</fullName>
    </recommendedName>
</protein>
<evidence type="ECO:0000313" key="2">
    <source>
        <dbReference type="Proteomes" id="UP000251714"/>
    </source>
</evidence>
<comment type="caution">
    <text evidence="1">The sequence shown here is derived from an EMBL/GenBank/DDBJ whole genome shotgun (WGS) entry which is preliminary data.</text>
</comment>
<gene>
    <name evidence="1" type="ORF">FPRO05_00611</name>
</gene>
<dbReference type="AlphaFoldDB" id="A0A365NN50"/>
<name>A0A365NN50_GIBIN</name>
<evidence type="ECO:0008006" key="3">
    <source>
        <dbReference type="Google" id="ProtNLM"/>
    </source>
</evidence>
<proteinExistence type="predicted"/>
<dbReference type="SUPFAM" id="SSF53474">
    <property type="entry name" value="alpha/beta-Hydrolases"/>
    <property type="match status" value="1"/>
</dbReference>
<evidence type="ECO:0000313" key="1">
    <source>
        <dbReference type="EMBL" id="RBA22264.1"/>
    </source>
</evidence>
<organism evidence="1 2">
    <name type="scientific">Gibberella intermedia</name>
    <name type="common">Bulb rot disease fungus</name>
    <name type="synonym">Fusarium proliferatum</name>
    <dbReference type="NCBI Taxonomy" id="948311"/>
    <lineage>
        <taxon>Eukaryota</taxon>
        <taxon>Fungi</taxon>
        <taxon>Dikarya</taxon>
        <taxon>Ascomycota</taxon>
        <taxon>Pezizomycotina</taxon>
        <taxon>Sordariomycetes</taxon>
        <taxon>Hypocreomycetidae</taxon>
        <taxon>Hypocreales</taxon>
        <taxon>Nectriaceae</taxon>
        <taxon>Fusarium</taxon>
        <taxon>Fusarium fujikuroi species complex</taxon>
    </lineage>
</organism>
<dbReference type="InterPro" id="IPR029058">
    <property type="entry name" value="AB_hydrolase_fold"/>
</dbReference>